<reference evidence="2" key="1">
    <citation type="journal article" date="2020" name="Stud. Mycol.">
        <title>101 Dothideomycetes genomes: a test case for predicting lifestyles and emergence of pathogens.</title>
        <authorList>
            <person name="Haridas S."/>
            <person name="Albert R."/>
            <person name="Binder M."/>
            <person name="Bloem J."/>
            <person name="Labutti K."/>
            <person name="Salamov A."/>
            <person name="Andreopoulos B."/>
            <person name="Baker S."/>
            <person name="Barry K."/>
            <person name="Bills G."/>
            <person name="Bluhm B."/>
            <person name="Cannon C."/>
            <person name="Castanera R."/>
            <person name="Culley D."/>
            <person name="Daum C."/>
            <person name="Ezra D."/>
            <person name="Gonzalez J."/>
            <person name="Henrissat B."/>
            <person name="Kuo A."/>
            <person name="Liang C."/>
            <person name="Lipzen A."/>
            <person name="Lutzoni F."/>
            <person name="Magnuson J."/>
            <person name="Mondo S."/>
            <person name="Nolan M."/>
            <person name="Ohm R."/>
            <person name="Pangilinan J."/>
            <person name="Park H.-J."/>
            <person name="Ramirez L."/>
            <person name="Alfaro M."/>
            <person name="Sun H."/>
            <person name="Tritt A."/>
            <person name="Yoshinaga Y."/>
            <person name="Zwiers L.-H."/>
            <person name="Turgeon B."/>
            <person name="Goodwin S."/>
            <person name="Spatafora J."/>
            <person name="Crous P."/>
            <person name="Grigoriev I."/>
        </authorList>
    </citation>
    <scope>NUCLEOTIDE SEQUENCE</scope>
    <source>
        <strain evidence="2">HMLAC05119</strain>
    </source>
</reference>
<protein>
    <submittedName>
        <fullName evidence="2">Uncharacterized protein</fullName>
    </submittedName>
</protein>
<feature type="region of interest" description="Disordered" evidence="1">
    <location>
        <begin position="1"/>
        <end position="20"/>
    </location>
</feature>
<keyword evidence="3" id="KW-1185">Reference proteome</keyword>
<accession>A0A6A5QS79</accession>
<evidence type="ECO:0000313" key="2">
    <source>
        <dbReference type="EMBL" id="KAF1917486.1"/>
    </source>
</evidence>
<evidence type="ECO:0000313" key="3">
    <source>
        <dbReference type="Proteomes" id="UP000800096"/>
    </source>
</evidence>
<gene>
    <name evidence="2" type="ORF">BDU57DRAFT_167778</name>
</gene>
<evidence type="ECO:0000256" key="1">
    <source>
        <dbReference type="SAM" id="MobiDB-lite"/>
    </source>
</evidence>
<dbReference type="EMBL" id="ML979134">
    <property type="protein sequence ID" value="KAF1917486.1"/>
    <property type="molecule type" value="Genomic_DNA"/>
</dbReference>
<organism evidence="2 3">
    <name type="scientific">Ampelomyces quisqualis</name>
    <name type="common">Powdery mildew agent</name>
    <dbReference type="NCBI Taxonomy" id="50730"/>
    <lineage>
        <taxon>Eukaryota</taxon>
        <taxon>Fungi</taxon>
        <taxon>Dikarya</taxon>
        <taxon>Ascomycota</taxon>
        <taxon>Pezizomycotina</taxon>
        <taxon>Dothideomycetes</taxon>
        <taxon>Pleosporomycetidae</taxon>
        <taxon>Pleosporales</taxon>
        <taxon>Pleosporineae</taxon>
        <taxon>Phaeosphaeriaceae</taxon>
        <taxon>Ampelomyces</taxon>
    </lineage>
</organism>
<sequence length="137" mass="14795">MCTSDLPMSLSLPSAQPTSIPITSAIPETASSIPHTPSRPKNKSTSQLYPHPPSPQPKHKLTHLPNTLSRLAPREPKTPARACVPCASGRNAKALNVPPAASRAEMSGPRVLLFVDWIHACAGHVFFLLFSRLVCWC</sequence>
<dbReference type="Proteomes" id="UP000800096">
    <property type="component" value="Unassembled WGS sequence"/>
</dbReference>
<name>A0A6A5QS79_AMPQU</name>
<feature type="region of interest" description="Disordered" evidence="1">
    <location>
        <begin position="26"/>
        <end position="83"/>
    </location>
</feature>
<feature type="compositionally biased region" description="Polar residues" evidence="1">
    <location>
        <begin position="11"/>
        <end position="20"/>
    </location>
</feature>
<proteinExistence type="predicted"/>
<dbReference type="AlphaFoldDB" id="A0A6A5QS79"/>